<sequence>MSNKMKGVMIISGGFYHMMDSEQNDVYIKGTITYEDFKKYNLYHTKKGRSGFFIFGVLFSLFLVLYNIDELLFLILPLFMIFSIIVTGLATLIITTAVRIRARREFNSDPFIKSEIRYIINENGITQQISKRVNNYLEWDYILKGYELDDMFLIYVSKNKAIIIPKRFFASNDDLHALKKIISRNTNRIKLK</sequence>
<feature type="transmembrane region" description="Helical" evidence="1">
    <location>
        <begin position="50"/>
        <end position="68"/>
    </location>
</feature>
<dbReference type="EMBL" id="WJEE01000001">
    <property type="protein sequence ID" value="MRI64834.1"/>
    <property type="molecule type" value="Genomic_DNA"/>
</dbReference>
<comment type="caution">
    <text evidence="3">The sequence shown here is derived from an EMBL/GenBank/DDBJ whole genome shotgun (WGS) entry which is preliminary data.</text>
</comment>
<keyword evidence="1" id="KW-0812">Transmembrane</keyword>
<dbReference type="Pfam" id="PF14317">
    <property type="entry name" value="YcxB"/>
    <property type="match status" value="1"/>
</dbReference>
<keyword evidence="4" id="KW-1185">Reference proteome</keyword>
<gene>
    <name evidence="3" type="ORF">GH885_00555</name>
</gene>
<reference evidence="3 4" key="1">
    <citation type="submission" date="2019-10" db="EMBL/GenBank/DDBJ databases">
        <title>Gracilibacillus salitolerans sp. nov., a moderate halophile isolated from a saline soil in northwest China.</title>
        <authorList>
            <person name="Gan L."/>
        </authorList>
    </citation>
    <scope>NUCLEOTIDE SEQUENCE [LARGE SCALE GENOMIC DNA]</scope>
    <source>
        <strain evidence="3 4">TP2-8</strain>
    </source>
</reference>
<keyword evidence="1" id="KW-1133">Transmembrane helix</keyword>
<evidence type="ECO:0000313" key="4">
    <source>
        <dbReference type="Proteomes" id="UP000435187"/>
    </source>
</evidence>
<accession>A0A6N7QTH4</accession>
<keyword evidence="1" id="KW-0472">Membrane</keyword>
<feature type="domain" description="YcxB-like C-terminal" evidence="2">
    <location>
        <begin position="120"/>
        <end position="182"/>
    </location>
</feature>
<protein>
    <recommendedName>
        <fullName evidence="2">YcxB-like C-terminal domain-containing protein</fullName>
    </recommendedName>
</protein>
<evidence type="ECO:0000259" key="2">
    <source>
        <dbReference type="Pfam" id="PF14317"/>
    </source>
</evidence>
<dbReference type="AlphaFoldDB" id="A0A6N7QTH4"/>
<dbReference type="Proteomes" id="UP000435187">
    <property type="component" value="Unassembled WGS sequence"/>
</dbReference>
<feature type="transmembrane region" description="Helical" evidence="1">
    <location>
        <begin position="74"/>
        <end position="98"/>
    </location>
</feature>
<dbReference type="InterPro" id="IPR025588">
    <property type="entry name" value="YcxB-like_C"/>
</dbReference>
<name>A0A6N7QTH4_9BACI</name>
<organism evidence="3 4">
    <name type="scientific">Gracilibacillus thailandensis</name>
    <dbReference type="NCBI Taxonomy" id="563735"/>
    <lineage>
        <taxon>Bacteria</taxon>
        <taxon>Bacillati</taxon>
        <taxon>Bacillota</taxon>
        <taxon>Bacilli</taxon>
        <taxon>Bacillales</taxon>
        <taxon>Bacillaceae</taxon>
        <taxon>Gracilibacillus</taxon>
    </lineage>
</organism>
<evidence type="ECO:0000256" key="1">
    <source>
        <dbReference type="SAM" id="Phobius"/>
    </source>
</evidence>
<proteinExistence type="predicted"/>
<evidence type="ECO:0000313" key="3">
    <source>
        <dbReference type="EMBL" id="MRI64834.1"/>
    </source>
</evidence>